<reference evidence="3" key="1">
    <citation type="journal article" date="2019" name="Int. J. Syst. Evol. Microbiol.">
        <title>The Global Catalogue of Microorganisms (GCM) 10K type strain sequencing project: providing services to taxonomists for standard genome sequencing and annotation.</title>
        <authorList>
            <consortium name="The Broad Institute Genomics Platform"/>
            <consortium name="The Broad Institute Genome Sequencing Center for Infectious Disease"/>
            <person name="Wu L."/>
            <person name="Ma J."/>
        </authorList>
    </citation>
    <scope>NUCLEOTIDE SEQUENCE [LARGE SCALE GENOMIC DNA]</scope>
    <source>
        <strain evidence="3">CGMCC 1.10130</strain>
    </source>
</reference>
<comment type="caution">
    <text evidence="2">The sequence shown here is derived from an EMBL/GenBank/DDBJ whole genome shotgun (WGS) entry which is preliminary data.</text>
</comment>
<evidence type="ECO:0000256" key="1">
    <source>
        <dbReference type="SAM" id="Phobius"/>
    </source>
</evidence>
<protein>
    <submittedName>
        <fullName evidence="2">Uncharacterized protein</fullName>
    </submittedName>
</protein>
<proteinExistence type="predicted"/>
<dbReference type="AlphaFoldDB" id="A0A8J2U3K5"/>
<accession>A0A8J2U3K5</accession>
<dbReference type="EMBL" id="BMDX01000004">
    <property type="protein sequence ID" value="GGA71667.1"/>
    <property type="molecule type" value="Genomic_DNA"/>
</dbReference>
<gene>
    <name evidence="2" type="ORF">GCM10011369_11820</name>
</gene>
<keyword evidence="1" id="KW-1133">Transmembrane helix</keyword>
<organism evidence="2 3">
    <name type="scientific">Neiella marina</name>
    <dbReference type="NCBI Taxonomy" id="508461"/>
    <lineage>
        <taxon>Bacteria</taxon>
        <taxon>Pseudomonadati</taxon>
        <taxon>Pseudomonadota</taxon>
        <taxon>Gammaproteobacteria</taxon>
        <taxon>Alteromonadales</taxon>
        <taxon>Echinimonadaceae</taxon>
        <taxon>Neiella</taxon>
    </lineage>
</organism>
<keyword evidence="1" id="KW-0812">Transmembrane</keyword>
<name>A0A8J2U3K5_9GAMM</name>
<evidence type="ECO:0000313" key="2">
    <source>
        <dbReference type="EMBL" id="GGA71667.1"/>
    </source>
</evidence>
<sequence>MGQNDIIFYYHLLVIAIIAATAIVTLGGILKIGIFKSVPDSYKKLLVGALLVELSAAFIGIYKTLPQLEFKKAEKYAMEIKYSDLITGYIDRVSDYQRSCFDSFQEPNRLGSFFRCEGYVNTYTVLSELTRQDGFQDALQVWLNNLNAEKKSCIDHYDADQDVFSECKSVLGRYHRNKIASKGVGEGELYVSVDNNHYNGVASYNFPKETRPVILQISGKKIGDDHISFRFNQSASAIEFESRYIPRESASFEVCLKQTDRGIFEGKMIISDGFKCGESDIESYQSIANVSVREIL</sequence>
<evidence type="ECO:0000313" key="3">
    <source>
        <dbReference type="Proteomes" id="UP000619743"/>
    </source>
</evidence>
<feature type="transmembrane region" description="Helical" evidence="1">
    <location>
        <begin position="6"/>
        <end position="33"/>
    </location>
</feature>
<dbReference type="Proteomes" id="UP000619743">
    <property type="component" value="Unassembled WGS sequence"/>
</dbReference>
<keyword evidence="1" id="KW-0472">Membrane</keyword>
<keyword evidence="3" id="KW-1185">Reference proteome</keyword>